<dbReference type="EMBL" id="BBMN01000012">
    <property type="protein sequence ID" value="GAL06602.1"/>
    <property type="molecule type" value="Genomic_DNA"/>
</dbReference>
<evidence type="ECO:0000313" key="2">
    <source>
        <dbReference type="Proteomes" id="UP000029227"/>
    </source>
</evidence>
<dbReference type="AlphaFoldDB" id="A0A090RGC3"/>
<dbReference type="STRING" id="754436.JCM19237_2699"/>
<protein>
    <submittedName>
        <fullName evidence="1">Uncharacterized protein</fullName>
    </submittedName>
</protein>
<comment type="caution">
    <text evidence="1">The sequence shown here is derived from an EMBL/GenBank/DDBJ whole genome shotgun (WGS) entry which is preliminary data.</text>
</comment>
<dbReference type="Proteomes" id="UP000029227">
    <property type="component" value="Unassembled WGS sequence"/>
</dbReference>
<organism evidence="1 2">
    <name type="scientific">Photobacterium aphoticum</name>
    <dbReference type="NCBI Taxonomy" id="754436"/>
    <lineage>
        <taxon>Bacteria</taxon>
        <taxon>Pseudomonadati</taxon>
        <taxon>Pseudomonadota</taxon>
        <taxon>Gammaproteobacteria</taxon>
        <taxon>Vibrionales</taxon>
        <taxon>Vibrionaceae</taxon>
        <taxon>Photobacterium</taxon>
    </lineage>
</organism>
<gene>
    <name evidence="1" type="ORF">JCM19237_2699</name>
</gene>
<evidence type="ECO:0000313" key="1">
    <source>
        <dbReference type="EMBL" id="GAL06602.1"/>
    </source>
</evidence>
<reference evidence="1 2" key="1">
    <citation type="journal article" date="2014" name="Genome Announc.">
        <title>Draft Genome Sequences of Two Vibrionaceae Species, Vibrio ponticus C121 and Photobacterium aphoticum C119, Isolated as Coral Reef Microbiota.</title>
        <authorList>
            <person name="Al-saari N."/>
            <person name="Meirelles P.M."/>
            <person name="Mino S."/>
            <person name="Suda W."/>
            <person name="Oshima K."/>
            <person name="Hattori M."/>
            <person name="Ohkuma M."/>
            <person name="Thompson F.L."/>
            <person name="Gomez-Gil B."/>
            <person name="Sawabe T."/>
            <person name="Sawabe T."/>
        </authorList>
    </citation>
    <scope>NUCLEOTIDE SEQUENCE [LARGE SCALE GENOMIC DNA]</scope>
    <source>
        <strain evidence="1 2">JCM 19237</strain>
    </source>
</reference>
<sequence>MNGIAKCEQKSSMFAATLATFGAGKAKASRQTHCWLA</sequence>
<proteinExistence type="predicted"/>
<name>A0A090RGC3_9GAMM</name>
<accession>A0A090RGC3</accession>